<gene>
    <name evidence="1" type="ORF">AB986_01845</name>
</gene>
<proteinExistence type="predicted"/>
<dbReference type="EMBL" id="LELK01000001">
    <property type="protein sequence ID" value="KMM38092.1"/>
    <property type="molecule type" value="Genomic_DNA"/>
</dbReference>
<dbReference type="Pfam" id="PF14097">
    <property type="entry name" value="SpoVAE"/>
    <property type="match status" value="1"/>
</dbReference>
<dbReference type="AlphaFoldDB" id="A0A0J6FUQ7"/>
<dbReference type="PATRIC" id="fig|157733.3.peg.2581"/>
<accession>A0A0J6FUQ7</accession>
<dbReference type="STRING" id="157733.AB986_01845"/>
<dbReference type="Proteomes" id="UP000035996">
    <property type="component" value="Unassembled WGS sequence"/>
</dbReference>
<sequence length="193" mass="20805">MNKKRRVVFVTDGDLYAQKAIEKVANDIGGRCISQSAGNPSPLAGYEIVSLIHQTPHDPVFVMFDDSGFPGEGYGELAMQAVAEEEDIEVLGAIAVASRTHFSEWTRVDVSIDRTGELTHYGVDKNGFADMEAGRIDGDTVSILDRLNIPIIVGVGDIGKMSGIDDPAVGSPITLKAVEILLERSGFNDIQDR</sequence>
<protein>
    <submittedName>
        <fullName evidence="1">Stage V sporulation protein AE</fullName>
    </submittedName>
</protein>
<organism evidence="1 2">
    <name type="scientific">Guptibacillus hwajinpoensis</name>
    <dbReference type="NCBI Taxonomy" id="208199"/>
    <lineage>
        <taxon>Bacteria</taxon>
        <taxon>Bacillati</taxon>
        <taxon>Bacillota</taxon>
        <taxon>Bacilli</taxon>
        <taxon>Bacillales</taxon>
        <taxon>Guptibacillaceae</taxon>
        <taxon>Guptibacillus</taxon>
    </lineage>
</organism>
<name>A0A0J6FUQ7_9BACL</name>
<dbReference type="InterPro" id="IPR025914">
    <property type="entry name" value="SpoVAE"/>
</dbReference>
<dbReference type="RefSeq" id="WP_048309175.1">
    <property type="nucleotide sequence ID" value="NZ_CP119526.1"/>
</dbReference>
<evidence type="ECO:0000313" key="1">
    <source>
        <dbReference type="EMBL" id="KMM38092.1"/>
    </source>
</evidence>
<comment type="caution">
    <text evidence="1">The sequence shown here is derived from an EMBL/GenBank/DDBJ whole genome shotgun (WGS) entry which is preliminary data.</text>
</comment>
<reference evidence="1" key="1">
    <citation type="submission" date="2015-06" db="EMBL/GenBank/DDBJ databases">
        <authorList>
            <person name="Liu B."/>
            <person name="Wang J."/>
            <person name="Zhu Y."/>
            <person name="Liu G."/>
            <person name="Chen Q."/>
            <person name="Zheng C."/>
            <person name="Che J."/>
            <person name="Ge C."/>
            <person name="Shi H."/>
            <person name="Pan Z."/>
            <person name="Liu X."/>
        </authorList>
    </citation>
    <scope>NUCLEOTIDE SEQUENCE [LARGE SCALE GENOMIC DNA]</scope>
    <source>
        <strain evidence="1">DSM 16346</strain>
    </source>
</reference>
<evidence type="ECO:0000313" key="2">
    <source>
        <dbReference type="Proteomes" id="UP000035996"/>
    </source>
</evidence>
<dbReference type="OrthoDB" id="1679631at2"/>
<keyword evidence="2" id="KW-1185">Reference proteome</keyword>